<name>A0A3P6FW82_BRAOL</name>
<organism evidence="1">
    <name type="scientific">Brassica oleracea</name>
    <name type="common">Wild cabbage</name>
    <dbReference type="NCBI Taxonomy" id="3712"/>
    <lineage>
        <taxon>Eukaryota</taxon>
        <taxon>Viridiplantae</taxon>
        <taxon>Streptophyta</taxon>
        <taxon>Embryophyta</taxon>
        <taxon>Tracheophyta</taxon>
        <taxon>Spermatophyta</taxon>
        <taxon>Magnoliopsida</taxon>
        <taxon>eudicotyledons</taxon>
        <taxon>Gunneridae</taxon>
        <taxon>Pentapetalae</taxon>
        <taxon>rosids</taxon>
        <taxon>malvids</taxon>
        <taxon>Brassicales</taxon>
        <taxon>Brassicaceae</taxon>
        <taxon>Brassiceae</taxon>
        <taxon>Brassica</taxon>
    </lineage>
</organism>
<evidence type="ECO:0000313" key="1">
    <source>
        <dbReference type="EMBL" id="VDD62633.1"/>
    </source>
</evidence>
<accession>A0A3P6FW82</accession>
<reference evidence="1" key="1">
    <citation type="submission" date="2018-11" db="EMBL/GenBank/DDBJ databases">
        <authorList>
            <consortium name="Genoscope - CEA"/>
            <person name="William W."/>
        </authorList>
    </citation>
    <scope>NUCLEOTIDE SEQUENCE</scope>
</reference>
<dbReference type="EMBL" id="LR031880">
    <property type="protein sequence ID" value="VDD62633.1"/>
    <property type="molecule type" value="Genomic_DNA"/>
</dbReference>
<dbReference type="AlphaFoldDB" id="A0A3P6FW82"/>
<protein>
    <submittedName>
        <fullName evidence="1">Uncharacterized protein</fullName>
    </submittedName>
</protein>
<proteinExistence type="predicted"/>
<gene>
    <name evidence="1" type="ORF">BOLC6T38086H</name>
</gene>
<sequence length="35" mass="4378">MRQINNPNLFLNKTVLVVRVKFLEEIDEFYDEFFR</sequence>